<name>A0ACD3AMB9_9AGAR</name>
<dbReference type="EMBL" id="ML208386">
    <property type="protein sequence ID" value="TFK67068.1"/>
    <property type="molecule type" value="Genomic_DNA"/>
</dbReference>
<keyword evidence="2" id="KW-1185">Reference proteome</keyword>
<evidence type="ECO:0000313" key="1">
    <source>
        <dbReference type="EMBL" id="TFK67068.1"/>
    </source>
</evidence>
<reference evidence="1 2" key="1">
    <citation type="journal article" date="2019" name="Nat. Ecol. Evol.">
        <title>Megaphylogeny resolves global patterns of mushroom evolution.</title>
        <authorList>
            <person name="Varga T."/>
            <person name="Krizsan K."/>
            <person name="Foldi C."/>
            <person name="Dima B."/>
            <person name="Sanchez-Garcia M."/>
            <person name="Sanchez-Ramirez S."/>
            <person name="Szollosi G.J."/>
            <person name="Szarkandi J.G."/>
            <person name="Papp V."/>
            <person name="Albert L."/>
            <person name="Andreopoulos W."/>
            <person name="Angelini C."/>
            <person name="Antonin V."/>
            <person name="Barry K.W."/>
            <person name="Bougher N.L."/>
            <person name="Buchanan P."/>
            <person name="Buyck B."/>
            <person name="Bense V."/>
            <person name="Catcheside P."/>
            <person name="Chovatia M."/>
            <person name="Cooper J."/>
            <person name="Damon W."/>
            <person name="Desjardin D."/>
            <person name="Finy P."/>
            <person name="Geml J."/>
            <person name="Haridas S."/>
            <person name="Hughes K."/>
            <person name="Justo A."/>
            <person name="Karasinski D."/>
            <person name="Kautmanova I."/>
            <person name="Kiss B."/>
            <person name="Kocsube S."/>
            <person name="Kotiranta H."/>
            <person name="LaButti K.M."/>
            <person name="Lechner B.E."/>
            <person name="Liimatainen K."/>
            <person name="Lipzen A."/>
            <person name="Lukacs Z."/>
            <person name="Mihaltcheva S."/>
            <person name="Morgado L.N."/>
            <person name="Niskanen T."/>
            <person name="Noordeloos M.E."/>
            <person name="Ohm R.A."/>
            <person name="Ortiz-Santana B."/>
            <person name="Ovrebo C."/>
            <person name="Racz N."/>
            <person name="Riley R."/>
            <person name="Savchenko A."/>
            <person name="Shiryaev A."/>
            <person name="Soop K."/>
            <person name="Spirin V."/>
            <person name="Szebenyi C."/>
            <person name="Tomsovsky M."/>
            <person name="Tulloss R.E."/>
            <person name="Uehling J."/>
            <person name="Grigoriev I.V."/>
            <person name="Vagvolgyi C."/>
            <person name="Papp T."/>
            <person name="Martin F.M."/>
            <person name="Miettinen O."/>
            <person name="Hibbett D.S."/>
            <person name="Nagy L.G."/>
        </authorList>
    </citation>
    <scope>NUCLEOTIDE SEQUENCE [LARGE SCALE GENOMIC DNA]</scope>
    <source>
        <strain evidence="1 2">NL-1719</strain>
    </source>
</reference>
<proteinExistence type="predicted"/>
<accession>A0ACD3AMB9</accession>
<gene>
    <name evidence="1" type="ORF">BDN72DRAFT_879898</name>
</gene>
<sequence>MASNRGRTQPEVKKEGQHQSSSRVGHSTTSKNATWKESAEHNGLWRTECEPTKEGKNFETGGRKHNGTGGRHQAERHLLVHRLAKGHRDANTVNNDQPRYEKKSGTKVYWARSRKATKPRTKNPRNQANQKEKGNRETKNRYKPQISNVNTHCSFHLDTTHHLSRPSYNPLVLATPTNPPRTPTGNSTPAQSGYRRTVWNWLRLAPANCSEDNGGLIGGVDMNKVELVGGVG</sequence>
<dbReference type="Proteomes" id="UP000308600">
    <property type="component" value="Unassembled WGS sequence"/>
</dbReference>
<protein>
    <submittedName>
        <fullName evidence="1">Uncharacterized protein</fullName>
    </submittedName>
</protein>
<organism evidence="1 2">
    <name type="scientific">Pluteus cervinus</name>
    <dbReference type="NCBI Taxonomy" id="181527"/>
    <lineage>
        <taxon>Eukaryota</taxon>
        <taxon>Fungi</taxon>
        <taxon>Dikarya</taxon>
        <taxon>Basidiomycota</taxon>
        <taxon>Agaricomycotina</taxon>
        <taxon>Agaricomycetes</taxon>
        <taxon>Agaricomycetidae</taxon>
        <taxon>Agaricales</taxon>
        <taxon>Pluteineae</taxon>
        <taxon>Pluteaceae</taxon>
        <taxon>Pluteus</taxon>
    </lineage>
</organism>
<evidence type="ECO:0000313" key="2">
    <source>
        <dbReference type="Proteomes" id="UP000308600"/>
    </source>
</evidence>